<keyword evidence="3" id="KW-1185">Reference proteome</keyword>
<sequence length="951" mass="99099">MASAIRGLAVAAIGVGLVLTGLPAVAAPVTQAAAPAGEIVIPAAARYVPRATRILSAGTTGFLWAQEGDDGLLWTDYATGTPTALAQRLPEKVAYDQDEGIFRSGPSWDPGWYGAGSDTVALVQGSRVTLQQGAGAVTGELDLPGGHTYQGTFGDVVLSRTGAEDEPQAYHLWRAGAASDVTGLPAAATGITVEDGDARSVIVNYDLPGDGNGHGHFSIVDLASGAATPLPDRLDGSDDATEVAGFRLGAGSILRNRWGRYAMDVYDRDDLTATPRTVDTGSFDYQAAYGIVGSTLLTVDPVAPGNNAYRGQPLFSLRVDQADADPITVMSPAAHQIVPTPDGSVLVAGPERWVQYGDVNWGIYKLTQGADGKVQRREVADVAPMPAEVFGLSLGSGVLTTAVNSTVYEPSGYLGAYRSTSVNGAPPTSLGSVGAWVTGHDSSCSSGDRTACVAMFADGGGYYGLRAADYDDVTTLTRSGSSVAKRKVDTGFSSPYLVDLSGRYGVINSGPKGSQAIADFVAGTVVQKRADVPAALWGNTLWSGAAEGGKVTATRIPSTTAAESFTTPNNCTPTELQAVNRWVYWACYEYGMVYGSGVYDRVTKTFVDAPGVRVLLGDGYFVAQSDTGELKLADLTRPGQAARVVGAVDPISGPRVSWTVDRFGGGIAWADQDERVHVVPSGVPASPLSIIDSSLTGANGTWAASWWLSKKASYQLTVRNAYGVDVVSTSGTATQVSASVPNVDGPFSWSLTLQPADGLGAAVTNGVLKPRPPLKAVKAPVITGTAVVGSTLKATLGTWKPAPQSYSYNWAANGVPIPGAIWQSYKLTPGDAGKRLTFTVKTNLYRFPSGKATSAPTAVVAKAAAPRSTKRPVIVGTVKVGRTVAASTGGWSFRPDHYFYEWRLNGKLISTYPKLKLTSAMRGKKLTLTVVARKAGYHDGRATSATATVAK</sequence>
<dbReference type="Gene3D" id="2.60.40.2700">
    <property type="match status" value="1"/>
</dbReference>
<dbReference type="RefSeq" id="WP_203774258.1">
    <property type="nucleotide sequence ID" value="NZ_BAAABO010000015.1"/>
</dbReference>
<gene>
    <name evidence="2" type="ORF">Ade02nite_75090</name>
</gene>
<reference evidence="2 3" key="1">
    <citation type="submission" date="2021-01" db="EMBL/GenBank/DDBJ databases">
        <title>Whole genome shotgun sequence of Actinoplanes deccanensis NBRC 13994.</title>
        <authorList>
            <person name="Komaki H."/>
            <person name="Tamura T."/>
        </authorList>
    </citation>
    <scope>NUCLEOTIDE SEQUENCE [LARGE SCALE GENOMIC DNA]</scope>
    <source>
        <strain evidence="2 3">NBRC 13994</strain>
    </source>
</reference>
<comment type="caution">
    <text evidence="2">The sequence shown here is derived from an EMBL/GenBank/DDBJ whole genome shotgun (WGS) entry which is preliminary data.</text>
</comment>
<proteinExistence type="predicted"/>
<organism evidence="2 3">
    <name type="scientific">Paractinoplanes deccanensis</name>
    <dbReference type="NCBI Taxonomy" id="113561"/>
    <lineage>
        <taxon>Bacteria</taxon>
        <taxon>Bacillati</taxon>
        <taxon>Actinomycetota</taxon>
        <taxon>Actinomycetes</taxon>
        <taxon>Micromonosporales</taxon>
        <taxon>Micromonosporaceae</taxon>
        <taxon>Paractinoplanes</taxon>
    </lineage>
</organism>
<name>A0ABQ3YFW3_9ACTN</name>
<feature type="signal peptide" evidence="1">
    <location>
        <begin position="1"/>
        <end position="26"/>
    </location>
</feature>
<dbReference type="Proteomes" id="UP000609879">
    <property type="component" value="Unassembled WGS sequence"/>
</dbReference>
<keyword evidence="1" id="KW-0732">Signal</keyword>
<evidence type="ECO:0000313" key="3">
    <source>
        <dbReference type="Proteomes" id="UP000609879"/>
    </source>
</evidence>
<dbReference type="EMBL" id="BOMI01000151">
    <property type="protein sequence ID" value="GID78868.1"/>
    <property type="molecule type" value="Genomic_DNA"/>
</dbReference>
<protein>
    <submittedName>
        <fullName evidence="2">Uncharacterized protein</fullName>
    </submittedName>
</protein>
<evidence type="ECO:0000313" key="2">
    <source>
        <dbReference type="EMBL" id="GID78868.1"/>
    </source>
</evidence>
<feature type="chain" id="PRO_5045595890" evidence="1">
    <location>
        <begin position="27"/>
        <end position="951"/>
    </location>
</feature>
<accession>A0ABQ3YFW3</accession>
<evidence type="ECO:0000256" key="1">
    <source>
        <dbReference type="SAM" id="SignalP"/>
    </source>
</evidence>